<dbReference type="InterPro" id="IPR000415">
    <property type="entry name" value="Nitroreductase-like"/>
</dbReference>
<reference evidence="3" key="1">
    <citation type="journal article" date="2019" name="Int. J. Syst. Evol. Microbiol.">
        <title>The Global Catalogue of Microorganisms (GCM) 10K type strain sequencing project: providing services to taxonomists for standard genome sequencing and annotation.</title>
        <authorList>
            <consortium name="The Broad Institute Genomics Platform"/>
            <consortium name="The Broad Institute Genome Sequencing Center for Infectious Disease"/>
            <person name="Wu L."/>
            <person name="Ma J."/>
        </authorList>
    </citation>
    <scope>NUCLEOTIDE SEQUENCE [LARGE SCALE GENOMIC DNA]</scope>
    <source>
        <strain evidence="3">CGMCC 4.7329</strain>
    </source>
</reference>
<feature type="region of interest" description="Disordered" evidence="1">
    <location>
        <begin position="306"/>
        <end position="329"/>
    </location>
</feature>
<accession>A0ABQ2KGR7</accession>
<comment type="caution">
    <text evidence="2">The sequence shown here is derived from an EMBL/GenBank/DDBJ whole genome shotgun (WGS) entry which is preliminary data.</text>
</comment>
<dbReference type="RefSeq" id="WP_189028570.1">
    <property type="nucleotide sequence ID" value="NZ_BMNE01000003.1"/>
</dbReference>
<sequence length="329" mass="36268">MSEQSPPRVPDPPTIRAAVGLGCRAPSIHNTQPWRWVFDGTWLHLFRDTDRQLTAADPHGRQAVMSCGAALQHVRTAFASYYWRTDVTRLPDLNRPGLLATLEFRPWPDPPTAVFRRAEAIEYRYTDRLPMAEPSGWASVRATLDDLVSAYELTLDVLDEDARARLSVASEQSGALRRYDMEYQTEIRWWAGHPDTPEGVPPSALVSESEAARVGVARTFPRPGPAARRGDLRDHARLAVLTATSETPLSWLHTGEALSAALLECTASGFSTCALTHITELTAGRRLLSSLIGHPGVPQVVLRIGVAPDDHRPPPTPRRPLADVLTMTT</sequence>
<proteinExistence type="predicted"/>
<dbReference type="EMBL" id="BMNE01000003">
    <property type="protein sequence ID" value="GGN81117.1"/>
    <property type="molecule type" value="Genomic_DNA"/>
</dbReference>
<dbReference type="SUPFAM" id="SSF55469">
    <property type="entry name" value="FMN-dependent nitroreductase-like"/>
    <property type="match status" value="1"/>
</dbReference>
<evidence type="ECO:0000256" key="1">
    <source>
        <dbReference type="SAM" id="MobiDB-lite"/>
    </source>
</evidence>
<dbReference type="NCBIfam" id="NF047509">
    <property type="entry name" value="Rv3131_FMN_oxido"/>
    <property type="match status" value="1"/>
</dbReference>
<protein>
    <submittedName>
        <fullName evidence="2">NAD(P)H nitroreductase</fullName>
    </submittedName>
</protein>
<evidence type="ECO:0000313" key="2">
    <source>
        <dbReference type="EMBL" id="GGN81117.1"/>
    </source>
</evidence>
<dbReference type="PANTHER" id="PTHR23026:SF123">
    <property type="entry name" value="NAD(P)H NITROREDUCTASE RV3131-RELATED"/>
    <property type="match status" value="1"/>
</dbReference>
<organism evidence="2 3">
    <name type="scientific">Nocardia rhizosphaerihabitans</name>
    <dbReference type="NCBI Taxonomy" id="1691570"/>
    <lineage>
        <taxon>Bacteria</taxon>
        <taxon>Bacillati</taxon>
        <taxon>Actinomycetota</taxon>
        <taxon>Actinomycetes</taxon>
        <taxon>Mycobacteriales</taxon>
        <taxon>Nocardiaceae</taxon>
        <taxon>Nocardia</taxon>
    </lineage>
</organism>
<keyword evidence="3" id="KW-1185">Reference proteome</keyword>
<dbReference type="PANTHER" id="PTHR23026">
    <property type="entry name" value="NADPH NITROREDUCTASE"/>
    <property type="match status" value="1"/>
</dbReference>
<name>A0ABQ2KGR7_9NOCA</name>
<evidence type="ECO:0000313" key="3">
    <source>
        <dbReference type="Proteomes" id="UP000658127"/>
    </source>
</evidence>
<dbReference type="InterPro" id="IPR050627">
    <property type="entry name" value="Nitroreductase/BluB"/>
</dbReference>
<dbReference type="Gene3D" id="3.40.109.10">
    <property type="entry name" value="NADH Oxidase"/>
    <property type="match status" value="1"/>
</dbReference>
<dbReference type="Proteomes" id="UP000658127">
    <property type="component" value="Unassembled WGS sequence"/>
</dbReference>
<gene>
    <name evidence="2" type="ORF">GCM10011610_31180</name>
</gene>